<dbReference type="InterPro" id="IPR027417">
    <property type="entry name" value="P-loop_NTPase"/>
</dbReference>
<dbReference type="FunFam" id="3.40.50.300:FF:000483">
    <property type="entry name" value="Sensor histidine kinase KdpD"/>
    <property type="match status" value="1"/>
</dbReference>
<dbReference type="InterPro" id="IPR036097">
    <property type="entry name" value="HisK_dim/P_sf"/>
</dbReference>
<dbReference type="InterPro" id="IPR003018">
    <property type="entry name" value="GAF"/>
</dbReference>
<dbReference type="Gene3D" id="3.40.50.620">
    <property type="entry name" value="HUPs"/>
    <property type="match status" value="1"/>
</dbReference>
<reference evidence="16 17" key="2">
    <citation type="journal article" date="2010" name="BMC Genomics">
        <title>The genome of Geobacter bemidjiensis, exemplar for the subsurface clade of Geobacter species that predominate in Fe(III)-reducing subsurface environments.</title>
        <authorList>
            <person name="Aklujkar M."/>
            <person name="Young N.D."/>
            <person name="Holmes D."/>
            <person name="Chavan M."/>
            <person name="Risso C."/>
            <person name="Kiss H.E."/>
            <person name="Han C.S."/>
            <person name="Land M.L."/>
            <person name="Lovley D.R."/>
        </authorList>
    </citation>
    <scope>NUCLEOTIDE SEQUENCE [LARGE SCALE GENOMIC DNA]</scope>
    <source>
        <strain evidence="17">ATCC BAA-1014 / DSM 16622 / JCM 12645 / Bem</strain>
    </source>
</reference>
<dbReference type="GO" id="GO:0005886">
    <property type="term" value="C:plasma membrane"/>
    <property type="evidence" value="ECO:0007669"/>
    <property type="project" value="TreeGrafter"/>
</dbReference>
<evidence type="ECO:0000256" key="13">
    <source>
        <dbReference type="ARBA" id="ARBA00057300"/>
    </source>
</evidence>
<dbReference type="SUPFAM" id="SSF52402">
    <property type="entry name" value="Adenine nucleotide alpha hydrolases-like"/>
    <property type="match status" value="1"/>
</dbReference>
<dbReference type="Gene3D" id="1.10.287.130">
    <property type="match status" value="1"/>
</dbReference>
<keyword evidence="9" id="KW-0067">ATP-binding</keyword>
<dbReference type="PROSITE" id="PS50109">
    <property type="entry name" value="HIS_KIN"/>
    <property type="match status" value="1"/>
</dbReference>
<dbReference type="CDD" id="cd00082">
    <property type="entry name" value="HisKA"/>
    <property type="match status" value="1"/>
</dbReference>
<dbReference type="Pfam" id="PF00512">
    <property type="entry name" value="HisKA"/>
    <property type="match status" value="1"/>
</dbReference>
<dbReference type="SUPFAM" id="SSF55874">
    <property type="entry name" value="ATPase domain of HSP90 chaperone/DNA topoisomerase II/histidine kinase"/>
    <property type="match status" value="1"/>
</dbReference>
<comment type="function">
    <text evidence="13">Member of the two-component regulatory system KdpD/KdpE involved in the regulation of the kdp operon. KdpD may function as a membrane-associated protein kinase that phosphorylates KdpE in response to environmental signals.</text>
</comment>
<dbReference type="PANTHER" id="PTHR45569">
    <property type="entry name" value="SENSOR PROTEIN KDPD"/>
    <property type="match status" value="1"/>
</dbReference>
<evidence type="ECO:0000256" key="12">
    <source>
        <dbReference type="ARBA" id="ARBA00023136"/>
    </source>
</evidence>
<dbReference type="EMBL" id="CP001124">
    <property type="protein sequence ID" value="ACH39613.1"/>
    <property type="molecule type" value="Genomic_DNA"/>
</dbReference>
<evidence type="ECO:0000256" key="7">
    <source>
        <dbReference type="ARBA" id="ARBA00022741"/>
    </source>
</evidence>
<keyword evidence="7" id="KW-0547">Nucleotide-binding</keyword>
<dbReference type="Pfam" id="PF02518">
    <property type="entry name" value="HATPase_c"/>
    <property type="match status" value="1"/>
</dbReference>
<comment type="subcellular location">
    <subcellularLocation>
        <location evidence="2">Membrane</location>
        <topology evidence="2">Multi-pass membrane protein</topology>
    </subcellularLocation>
</comment>
<dbReference type="Pfam" id="PF13492">
    <property type="entry name" value="GAF_3"/>
    <property type="match status" value="1"/>
</dbReference>
<dbReference type="InterPro" id="IPR014729">
    <property type="entry name" value="Rossmann-like_a/b/a_fold"/>
</dbReference>
<evidence type="ECO:0000256" key="5">
    <source>
        <dbReference type="ARBA" id="ARBA00022679"/>
    </source>
</evidence>
<dbReference type="HOGENOM" id="CLU_000445_113_1_7"/>
<dbReference type="SUPFAM" id="SSF55781">
    <property type="entry name" value="GAF domain-like"/>
    <property type="match status" value="1"/>
</dbReference>
<comment type="catalytic activity">
    <reaction evidence="1">
        <text>ATP + protein L-histidine = ADP + protein N-phospho-L-histidine.</text>
        <dbReference type="EC" id="2.7.13.3"/>
    </reaction>
</comment>
<dbReference type="GO" id="GO:0000155">
    <property type="term" value="F:phosphorelay sensor kinase activity"/>
    <property type="evidence" value="ECO:0007669"/>
    <property type="project" value="InterPro"/>
</dbReference>
<keyword evidence="16" id="KW-0406">Ion transport</keyword>
<dbReference type="GO" id="GO:0042802">
    <property type="term" value="F:identical protein binding"/>
    <property type="evidence" value="ECO:0007669"/>
    <property type="project" value="UniProtKB-ARBA"/>
</dbReference>
<dbReference type="Pfam" id="PF13493">
    <property type="entry name" value="DUF4118"/>
    <property type="match status" value="1"/>
</dbReference>
<evidence type="ECO:0000256" key="10">
    <source>
        <dbReference type="ARBA" id="ARBA00022989"/>
    </source>
</evidence>
<dbReference type="GO" id="GO:0034220">
    <property type="term" value="P:monoatomic ion transmembrane transport"/>
    <property type="evidence" value="ECO:0007669"/>
    <property type="project" value="UniProtKB-KW"/>
</dbReference>
<dbReference type="InterPro" id="IPR025201">
    <property type="entry name" value="KdpD_TM"/>
</dbReference>
<dbReference type="Pfam" id="PF02702">
    <property type="entry name" value="KdpD"/>
    <property type="match status" value="1"/>
</dbReference>
<dbReference type="InterPro" id="IPR052023">
    <property type="entry name" value="Histidine_kinase_KdpD"/>
</dbReference>
<evidence type="ECO:0000256" key="14">
    <source>
        <dbReference type="SAM" id="Phobius"/>
    </source>
</evidence>
<feature type="transmembrane region" description="Helical" evidence="14">
    <location>
        <begin position="424"/>
        <end position="443"/>
    </location>
</feature>
<dbReference type="InterPro" id="IPR004358">
    <property type="entry name" value="Sig_transdc_His_kin-like_C"/>
</dbReference>
<dbReference type="InterPro" id="IPR003594">
    <property type="entry name" value="HATPase_dom"/>
</dbReference>
<keyword evidence="8 16" id="KW-0418">Kinase</keyword>
<reference evidence="16 17" key="1">
    <citation type="submission" date="2008-07" db="EMBL/GenBank/DDBJ databases">
        <title>Complete sequence of Geobacter bemidjiensis BEM.</title>
        <authorList>
            <consortium name="US DOE Joint Genome Institute"/>
            <person name="Lucas S."/>
            <person name="Copeland A."/>
            <person name="Lapidus A."/>
            <person name="Glavina del Rio T."/>
            <person name="Dalin E."/>
            <person name="Tice H."/>
            <person name="Bruce D."/>
            <person name="Goodwin L."/>
            <person name="Pitluck S."/>
            <person name="Kiss H."/>
            <person name="Brettin T."/>
            <person name="Detter J.C."/>
            <person name="Han C."/>
            <person name="Kuske C.R."/>
            <person name="Schmutz J."/>
            <person name="Larimer F."/>
            <person name="Land M."/>
            <person name="Hauser L."/>
            <person name="Kyrpides N."/>
            <person name="Lykidis A."/>
            <person name="Lovley D."/>
            <person name="Richardson P."/>
        </authorList>
    </citation>
    <scope>NUCLEOTIDE SEQUENCE [LARGE SCALE GENOMIC DNA]</scope>
    <source>
        <strain evidence="17">ATCC BAA-1014 / DSM 16622 / JCM 12645 / Bem</strain>
    </source>
</reference>
<dbReference type="GO" id="GO:0005737">
    <property type="term" value="C:cytoplasm"/>
    <property type="evidence" value="ECO:0007669"/>
    <property type="project" value="UniProtKB-ARBA"/>
</dbReference>
<dbReference type="SMART" id="SM00388">
    <property type="entry name" value="HisKA"/>
    <property type="match status" value="1"/>
</dbReference>
<dbReference type="Gene3D" id="3.30.565.10">
    <property type="entry name" value="Histidine kinase-like ATPase, C-terminal domain"/>
    <property type="match status" value="1"/>
</dbReference>
<evidence type="ECO:0000256" key="4">
    <source>
        <dbReference type="ARBA" id="ARBA00022553"/>
    </source>
</evidence>
<dbReference type="KEGG" id="gbm:Gbem_2605"/>
<keyword evidence="12 14" id="KW-0472">Membrane</keyword>
<dbReference type="PANTHER" id="PTHR45569:SF1">
    <property type="entry name" value="SENSOR PROTEIN KDPD"/>
    <property type="match status" value="1"/>
</dbReference>
<proteinExistence type="predicted"/>
<keyword evidence="5" id="KW-0808">Transferase</keyword>
<feature type="transmembrane region" description="Helical" evidence="14">
    <location>
        <begin position="479"/>
        <end position="498"/>
    </location>
</feature>
<dbReference type="RefSeq" id="WP_012531034.1">
    <property type="nucleotide sequence ID" value="NC_011146.1"/>
</dbReference>
<dbReference type="PRINTS" id="PR00344">
    <property type="entry name" value="BCTRLSENSOR"/>
</dbReference>
<evidence type="ECO:0000313" key="17">
    <source>
        <dbReference type="Proteomes" id="UP000008825"/>
    </source>
</evidence>
<dbReference type="InterPro" id="IPR029016">
    <property type="entry name" value="GAF-like_dom_sf"/>
</dbReference>
<evidence type="ECO:0000256" key="6">
    <source>
        <dbReference type="ARBA" id="ARBA00022692"/>
    </source>
</evidence>
<keyword evidence="4" id="KW-0597">Phosphoprotein</keyword>
<evidence type="ECO:0000256" key="3">
    <source>
        <dbReference type="ARBA" id="ARBA00012438"/>
    </source>
</evidence>
<dbReference type="InterPro" id="IPR005467">
    <property type="entry name" value="His_kinase_dom"/>
</dbReference>
<dbReference type="STRING" id="404380.Gbem_2605"/>
<evidence type="ECO:0000256" key="2">
    <source>
        <dbReference type="ARBA" id="ARBA00004141"/>
    </source>
</evidence>
<dbReference type="FunFam" id="3.30.565.10:FF:000042">
    <property type="entry name" value="Two-component sensor histidine kinase KdpD"/>
    <property type="match status" value="1"/>
</dbReference>
<dbReference type="InterPro" id="IPR036890">
    <property type="entry name" value="HATPase_C_sf"/>
</dbReference>
<evidence type="ECO:0000259" key="15">
    <source>
        <dbReference type="PROSITE" id="PS50109"/>
    </source>
</evidence>
<dbReference type="InterPro" id="IPR038318">
    <property type="entry name" value="KdpD_sf"/>
</dbReference>
<dbReference type="Gene3D" id="3.30.450.40">
    <property type="match status" value="1"/>
</dbReference>
<dbReference type="SMART" id="SM00387">
    <property type="entry name" value="HATPase_c"/>
    <property type="match status" value="1"/>
</dbReference>
<keyword evidence="10 14" id="KW-1133">Transmembrane helix</keyword>
<keyword evidence="6 14" id="KW-0812">Transmembrane</keyword>
<dbReference type="SUPFAM" id="SSF47384">
    <property type="entry name" value="Homodimeric domain of signal transducing histidine kinase"/>
    <property type="match status" value="1"/>
</dbReference>
<dbReference type="Proteomes" id="UP000008825">
    <property type="component" value="Chromosome"/>
</dbReference>
<accession>B5EH77</accession>
<dbReference type="InterPro" id="IPR003661">
    <property type="entry name" value="HisK_dim/P_dom"/>
</dbReference>
<keyword evidence="16" id="KW-0813">Transport</keyword>
<evidence type="ECO:0000256" key="1">
    <source>
        <dbReference type="ARBA" id="ARBA00000085"/>
    </source>
</evidence>
<organism evidence="16 17">
    <name type="scientific">Citrifermentans bemidjiense (strain ATCC BAA-1014 / DSM 16622 / JCM 12645 / Bem)</name>
    <name type="common">Geobacter bemidjiensis</name>
    <dbReference type="NCBI Taxonomy" id="404380"/>
    <lineage>
        <taxon>Bacteria</taxon>
        <taxon>Pseudomonadati</taxon>
        <taxon>Thermodesulfobacteriota</taxon>
        <taxon>Desulfuromonadia</taxon>
        <taxon>Geobacterales</taxon>
        <taxon>Geobacteraceae</taxon>
        <taxon>Citrifermentans</taxon>
    </lineage>
</organism>
<evidence type="ECO:0000313" key="16">
    <source>
        <dbReference type="EMBL" id="ACH39613.1"/>
    </source>
</evidence>
<dbReference type="Gene3D" id="3.40.50.300">
    <property type="entry name" value="P-loop containing nucleotide triphosphate hydrolases"/>
    <property type="match status" value="1"/>
</dbReference>
<keyword evidence="11" id="KW-0902">Two-component regulatory system</keyword>
<dbReference type="OrthoDB" id="9806130at2"/>
<name>B5EH77_CITBB</name>
<dbReference type="GO" id="GO:0005524">
    <property type="term" value="F:ATP binding"/>
    <property type="evidence" value="ECO:0007669"/>
    <property type="project" value="UniProtKB-KW"/>
</dbReference>
<gene>
    <name evidence="16" type="primary">kdpD</name>
    <name evidence="16" type="ordered locus">Gbem_2605</name>
</gene>
<keyword evidence="17" id="KW-1185">Reference proteome</keyword>
<evidence type="ECO:0000256" key="8">
    <source>
        <dbReference type="ARBA" id="ARBA00022777"/>
    </source>
</evidence>
<protein>
    <recommendedName>
        <fullName evidence="3">histidine kinase</fullName>
        <ecNumber evidence="3">2.7.13.3</ecNumber>
    </recommendedName>
</protein>
<dbReference type="Gene3D" id="1.20.120.620">
    <property type="entry name" value="Backbone structure of the membrane domain of e. Coli histidine kinase receptor kdpd"/>
    <property type="match status" value="1"/>
</dbReference>
<dbReference type="EC" id="2.7.13.3" evidence="3"/>
<dbReference type="CDD" id="cd01987">
    <property type="entry name" value="USP_KdpD-like"/>
    <property type="match status" value="1"/>
</dbReference>
<evidence type="ECO:0000256" key="11">
    <source>
        <dbReference type="ARBA" id="ARBA00023012"/>
    </source>
</evidence>
<dbReference type="AlphaFoldDB" id="B5EH77"/>
<dbReference type="InterPro" id="IPR003852">
    <property type="entry name" value="Sig_transdc_His_kinase_KdpD_N"/>
</dbReference>
<dbReference type="CDD" id="cd00075">
    <property type="entry name" value="HATPase"/>
    <property type="match status" value="1"/>
</dbReference>
<evidence type="ECO:0000256" key="9">
    <source>
        <dbReference type="ARBA" id="ARBA00022840"/>
    </source>
</evidence>
<keyword evidence="16" id="KW-0407">Ion channel</keyword>
<dbReference type="eggNOG" id="COG2205">
    <property type="taxonomic scope" value="Bacteria"/>
</dbReference>
<feature type="domain" description="Histidine kinase" evidence="15">
    <location>
        <begin position="673"/>
        <end position="888"/>
    </location>
</feature>
<sequence>MRDDAARPSPETLLKVAKAEEEAQSGRGKLKIFLGYAPGVGKTYAMLEAAQMRKREGRDVVAAYVESHGRAETDLLLEGLEVIPKLRIEYQGVQLSEMDIDTVLARKPQIALVDELAHTNAVGSRHEKRWQDVEELIYAGIDVYTTVNVQHFDSLNDIVAQITGVVVRETVPDKLLDLALEIRVVDIPPEDLLERLREGKVYIPEKAMLATEKFFKPGNLMALRELSLRRAASRVDDQMRAYMEARSIAGPWPAAEKLLVCVSGSPYSEKLIRTTRRLADEVKARWHTVYIETPGLSKHARENRERVWRDLRLAESLGAEVATLSSASVAQALVEFAVHNNVTKIVVGKPKKPRWREFLRQPLVDEIIRLSGPVDVYVVSIAATGETPKAAQVHPKKPVQWTGYLKGSALVVAVTLLCKVLQGFLAPTNLMMIYLLGLVLAATKLGRRPAVLTALLSVLAFDFFFVPPRLTFAVADTEYLITFIALFTVGFVISTLVSQTRERAESIREREEQTATLYYLSRDLTVASDLRGILAATLKNIEDSVGGMVAVLLPEGERLELQAASGGLTLDTKEHAVADWSFRNSSPAGRGTETLGSSELLYLPLLTSGDVLGVLGVRLKSETEYTSPLTRRLLHAFATQTAFAIERVLLVKQAEQAQILRARENLERALLNSISHDLRTPLVSISGALGALRDRTTYLEEESRRDLLEAAWEEAGRLNRFVGNLLDMTRLEAGAMKPKRVPSDLQDLIGCALASLEPQLSKRKLTVRVDPGLPLVSMDMVLMTQVLVNLLDNALKYAPSNELIELESRALDGKVTLKVADRGPGVPPQDLERIFDKFYRVPVPEGAGGTGLGLSICKGIVEAHGGTIHAENREGGGLKITVQLPVEGEGHG</sequence>
<feature type="transmembrane region" description="Helical" evidence="14">
    <location>
        <begin position="450"/>
        <end position="467"/>
    </location>
</feature>